<comment type="caution">
    <text evidence="15">The sequence shown here is derived from an EMBL/GenBank/DDBJ whole genome shotgun (WGS) entry which is preliminary data.</text>
</comment>
<keyword evidence="10" id="KW-0472">Membrane</keyword>
<dbReference type="Proteomes" id="UP001208570">
    <property type="component" value="Unassembled WGS sequence"/>
</dbReference>
<evidence type="ECO:0000256" key="6">
    <source>
        <dbReference type="ARBA" id="ARBA00022692"/>
    </source>
</evidence>
<keyword evidence="5 12" id="KW-0808">Transferase</keyword>
<proteinExistence type="inferred from homology"/>
<dbReference type="InterPro" id="IPR038577">
    <property type="entry name" value="GT10-like_C_sf"/>
</dbReference>
<dbReference type="InterPro" id="IPR031481">
    <property type="entry name" value="Glyco_tran_10_N"/>
</dbReference>
<accession>A0AAD9ITT5</accession>
<name>A0AAD9ITT5_9ANNE</name>
<evidence type="ECO:0000256" key="10">
    <source>
        <dbReference type="ARBA" id="ARBA00023136"/>
    </source>
</evidence>
<evidence type="ECO:0000259" key="14">
    <source>
        <dbReference type="Pfam" id="PF17039"/>
    </source>
</evidence>
<evidence type="ECO:0000256" key="4">
    <source>
        <dbReference type="ARBA" id="ARBA00022676"/>
    </source>
</evidence>
<protein>
    <recommendedName>
        <fullName evidence="12">Fucosyltransferase</fullName>
        <ecNumber evidence="12">2.4.1.-</ecNumber>
    </recommendedName>
</protein>
<dbReference type="InterPro" id="IPR055270">
    <property type="entry name" value="Glyco_tran_10_C"/>
</dbReference>
<dbReference type="Pfam" id="PF17039">
    <property type="entry name" value="Glyco_tran_10_N"/>
    <property type="match status" value="1"/>
</dbReference>
<dbReference type="AlphaFoldDB" id="A0AAD9ITT5"/>
<evidence type="ECO:0000256" key="5">
    <source>
        <dbReference type="ARBA" id="ARBA00022679"/>
    </source>
</evidence>
<keyword evidence="8" id="KW-1133">Transmembrane helix</keyword>
<keyword evidence="7" id="KW-0735">Signal-anchor</keyword>
<feature type="domain" description="Fucosyltransferase C-terminal" evidence="13">
    <location>
        <begin position="145"/>
        <end position="316"/>
    </location>
</feature>
<dbReference type="SUPFAM" id="SSF53756">
    <property type="entry name" value="UDP-Glycosyltransferase/glycogen phosphorylase"/>
    <property type="match status" value="1"/>
</dbReference>
<evidence type="ECO:0000256" key="7">
    <source>
        <dbReference type="ARBA" id="ARBA00022968"/>
    </source>
</evidence>
<evidence type="ECO:0000256" key="1">
    <source>
        <dbReference type="ARBA" id="ARBA00004323"/>
    </source>
</evidence>
<evidence type="ECO:0000259" key="13">
    <source>
        <dbReference type="Pfam" id="PF00852"/>
    </source>
</evidence>
<dbReference type="PANTHER" id="PTHR48438">
    <property type="entry name" value="ALPHA-(1,3)-FUCOSYLTRANSFERASE C-RELATED"/>
    <property type="match status" value="1"/>
</dbReference>
<dbReference type="InterPro" id="IPR001503">
    <property type="entry name" value="Glyco_trans_10"/>
</dbReference>
<evidence type="ECO:0000256" key="2">
    <source>
        <dbReference type="ARBA" id="ARBA00004922"/>
    </source>
</evidence>
<keyword evidence="11" id="KW-0325">Glycoprotein</keyword>
<keyword evidence="6 12" id="KW-0812">Transmembrane</keyword>
<comment type="pathway">
    <text evidence="2">Protein modification; protein glycosylation.</text>
</comment>
<reference evidence="15" key="1">
    <citation type="journal article" date="2023" name="Mol. Biol. Evol.">
        <title>Third-Generation Sequencing Reveals the Adaptive Role of the Epigenome in Three Deep-Sea Polychaetes.</title>
        <authorList>
            <person name="Perez M."/>
            <person name="Aroh O."/>
            <person name="Sun Y."/>
            <person name="Lan Y."/>
            <person name="Juniper S.K."/>
            <person name="Young C.R."/>
            <person name="Angers B."/>
            <person name="Qian P.Y."/>
        </authorList>
    </citation>
    <scope>NUCLEOTIDE SEQUENCE</scope>
    <source>
        <strain evidence="15">P08H-3</strain>
    </source>
</reference>
<evidence type="ECO:0000256" key="9">
    <source>
        <dbReference type="ARBA" id="ARBA00023034"/>
    </source>
</evidence>
<dbReference type="EMBL" id="JAODUP010001344">
    <property type="protein sequence ID" value="KAK2140466.1"/>
    <property type="molecule type" value="Genomic_DNA"/>
</dbReference>
<dbReference type="EC" id="2.4.1.-" evidence="12"/>
<dbReference type="Pfam" id="PF00852">
    <property type="entry name" value="Glyco_transf_10"/>
    <property type="match status" value="1"/>
</dbReference>
<evidence type="ECO:0000313" key="16">
    <source>
        <dbReference type="Proteomes" id="UP001208570"/>
    </source>
</evidence>
<evidence type="ECO:0000256" key="3">
    <source>
        <dbReference type="ARBA" id="ARBA00008919"/>
    </source>
</evidence>
<dbReference type="Gene3D" id="3.40.50.11660">
    <property type="entry name" value="Glycosyl transferase family 10, C-terminal domain"/>
    <property type="match status" value="1"/>
</dbReference>
<evidence type="ECO:0000256" key="8">
    <source>
        <dbReference type="ARBA" id="ARBA00022989"/>
    </source>
</evidence>
<sequence length="336" mass="39771">MIGRQNEDRSNFTNNKVILLWNTFYQNRHFGAGAFGQEPFRRNKCKVNTCSLETDRRFLINATAVVFHIRNKMTPFPSHVNSRQLFVYFLREAPPATYGNSPRYRTRFNVTMTYRSDSDIPVPISRYVKRTEVTRRKYTLKYRLSDKTGYVVWLVSHCRTSSKREQYVSSLAKYIPVDVYGACGKYNCSTNIVCMTSFERKYKFYLSFENSYCRDYVTEKYYKTLKYEIIPIVYGRANYSKLGLPNSYVNILDYRSPKHLARHLKFLSRNETAYVTYFQTRRLWKSVNVLGKAFCDLCELVHNESFRRIYSDVHKWWITDACDLNTVKNVIASATE</sequence>
<keyword evidence="4 12" id="KW-0328">Glycosyltransferase</keyword>
<dbReference type="GO" id="GO:0032580">
    <property type="term" value="C:Golgi cisterna membrane"/>
    <property type="evidence" value="ECO:0007669"/>
    <property type="project" value="UniProtKB-SubCell"/>
</dbReference>
<dbReference type="PANTHER" id="PTHR48438:SF1">
    <property type="entry name" value="ALPHA-(1,3)-FUCOSYLTRANSFERASE C-RELATED"/>
    <property type="match status" value="1"/>
</dbReference>
<keyword evidence="9 12" id="KW-0333">Golgi apparatus</keyword>
<keyword evidence="16" id="KW-1185">Reference proteome</keyword>
<evidence type="ECO:0000256" key="12">
    <source>
        <dbReference type="RuleBase" id="RU003832"/>
    </source>
</evidence>
<dbReference type="GO" id="GO:0008417">
    <property type="term" value="F:fucosyltransferase activity"/>
    <property type="evidence" value="ECO:0007669"/>
    <property type="project" value="InterPro"/>
</dbReference>
<dbReference type="FunFam" id="3.40.50.11660:FF:000006">
    <property type="entry name" value="Alpha-(1,3)-fucosyltransferase C"/>
    <property type="match status" value="1"/>
</dbReference>
<evidence type="ECO:0000256" key="11">
    <source>
        <dbReference type="ARBA" id="ARBA00023180"/>
    </source>
</evidence>
<comment type="subcellular location">
    <subcellularLocation>
        <location evidence="1">Golgi apparatus membrane</location>
        <topology evidence="1">Single-pass type II membrane protein</topology>
    </subcellularLocation>
    <subcellularLocation>
        <location evidence="12">Golgi apparatus</location>
        <location evidence="12">Golgi stack membrane</location>
        <topology evidence="12">Single-pass type II membrane protein</topology>
    </subcellularLocation>
</comment>
<organism evidence="15 16">
    <name type="scientific">Paralvinella palmiformis</name>
    <dbReference type="NCBI Taxonomy" id="53620"/>
    <lineage>
        <taxon>Eukaryota</taxon>
        <taxon>Metazoa</taxon>
        <taxon>Spiralia</taxon>
        <taxon>Lophotrochozoa</taxon>
        <taxon>Annelida</taxon>
        <taxon>Polychaeta</taxon>
        <taxon>Sedentaria</taxon>
        <taxon>Canalipalpata</taxon>
        <taxon>Terebellida</taxon>
        <taxon>Terebelliformia</taxon>
        <taxon>Alvinellidae</taxon>
        <taxon>Paralvinella</taxon>
    </lineage>
</organism>
<evidence type="ECO:0000313" key="15">
    <source>
        <dbReference type="EMBL" id="KAK2140466.1"/>
    </source>
</evidence>
<gene>
    <name evidence="15" type="ORF">LSH36_1345g00032</name>
</gene>
<feature type="domain" description="Fucosyltransferase N-terminal" evidence="14">
    <location>
        <begin position="14"/>
        <end position="123"/>
    </location>
</feature>
<comment type="similarity">
    <text evidence="3 12">Belongs to the glycosyltransferase 10 family.</text>
</comment>
<dbReference type="GO" id="GO:0000139">
    <property type="term" value="C:Golgi membrane"/>
    <property type="evidence" value="ECO:0007669"/>
    <property type="project" value="UniProtKB-SubCell"/>
</dbReference>